<dbReference type="Proteomes" id="UP001477278">
    <property type="component" value="Unassembled WGS sequence"/>
</dbReference>
<accession>A0ABV0FS47</accession>
<gene>
    <name evidence="1" type="ORF">ABHN84_09060</name>
</gene>
<dbReference type="RefSeq" id="WP_347690070.1">
    <property type="nucleotide sequence ID" value="NZ_JBDPZN010000002.1"/>
</dbReference>
<comment type="caution">
    <text evidence="1">The sequence shown here is derived from an EMBL/GenBank/DDBJ whole genome shotgun (WGS) entry which is preliminary data.</text>
</comment>
<reference evidence="1 2" key="1">
    <citation type="submission" date="2024-05" db="EMBL/GenBank/DDBJ databases">
        <title>Genome sequencing of Marine Estuary Bacteria, Shewanella vesiculosa and S. baltica, and Pseudomonas syringae.</title>
        <authorList>
            <person name="Gurung A."/>
            <person name="Maclea K.S."/>
        </authorList>
    </citation>
    <scope>NUCLEOTIDE SEQUENCE [LARGE SCALE GENOMIC DNA]</scope>
    <source>
        <strain evidence="1 2">1A</strain>
    </source>
</reference>
<keyword evidence="2" id="KW-1185">Reference proteome</keyword>
<dbReference type="EMBL" id="JBDPZN010000002">
    <property type="protein sequence ID" value="MEO3682438.1"/>
    <property type="molecule type" value="Genomic_DNA"/>
</dbReference>
<evidence type="ECO:0008006" key="3">
    <source>
        <dbReference type="Google" id="ProtNLM"/>
    </source>
</evidence>
<evidence type="ECO:0000313" key="2">
    <source>
        <dbReference type="Proteomes" id="UP001477278"/>
    </source>
</evidence>
<evidence type="ECO:0000313" key="1">
    <source>
        <dbReference type="EMBL" id="MEO3682438.1"/>
    </source>
</evidence>
<organism evidence="1 2">
    <name type="scientific">Shewanella vesiculosa</name>
    <dbReference type="NCBI Taxonomy" id="518738"/>
    <lineage>
        <taxon>Bacteria</taxon>
        <taxon>Pseudomonadati</taxon>
        <taxon>Pseudomonadota</taxon>
        <taxon>Gammaproteobacteria</taxon>
        <taxon>Alteromonadales</taxon>
        <taxon>Shewanellaceae</taxon>
        <taxon>Shewanella</taxon>
    </lineage>
</organism>
<protein>
    <recommendedName>
        <fullName evidence="3">DUF3135 domain-containing protein</fullName>
    </recommendedName>
</protein>
<proteinExistence type="predicted"/>
<sequence length="95" mass="10666">MNKVDLAETGKILASELDELSRDYHVKSDQHEILIWEADILRAKAQDLIENCGLSENLQASTLISKWGDSLAKKIPVIANKVNSFHKEYASIKNT</sequence>
<name>A0ABV0FS47_9GAMM</name>